<dbReference type="SUPFAM" id="SSF52402">
    <property type="entry name" value="Adenine nucleotide alpha hydrolases-like"/>
    <property type="match status" value="1"/>
</dbReference>
<dbReference type="Pfam" id="PF01507">
    <property type="entry name" value="PAPS_reduct"/>
    <property type="match status" value="1"/>
</dbReference>
<dbReference type="InterPro" id="IPR002500">
    <property type="entry name" value="PAPS_reduct_dom"/>
</dbReference>
<feature type="domain" description="Phosphoadenosine phosphosulphate reductase" evidence="1">
    <location>
        <begin position="3"/>
        <end position="84"/>
    </location>
</feature>
<evidence type="ECO:0000259" key="1">
    <source>
        <dbReference type="Pfam" id="PF01507"/>
    </source>
</evidence>
<proteinExistence type="predicted"/>
<accession>A0A0F9R5U4</accession>
<dbReference type="InterPro" id="IPR014729">
    <property type="entry name" value="Rossmann-like_a/b/a_fold"/>
</dbReference>
<comment type="caution">
    <text evidence="2">The sequence shown here is derived from an EMBL/GenBank/DDBJ whole genome shotgun (WGS) entry which is preliminary data.</text>
</comment>
<organism evidence="2">
    <name type="scientific">marine sediment metagenome</name>
    <dbReference type="NCBI Taxonomy" id="412755"/>
    <lineage>
        <taxon>unclassified sequences</taxon>
        <taxon>metagenomes</taxon>
        <taxon>ecological metagenomes</taxon>
    </lineage>
</organism>
<evidence type="ECO:0000313" key="2">
    <source>
        <dbReference type="EMBL" id="KKN12773.1"/>
    </source>
</evidence>
<sequence>MKKSPSKKYEKEFKQKPYIGLMASESRLRMKLAKKGCNTLEGRATSNPLLFWTHENILEYIKQNNVKISEIYSMGYERTGCVFCMFGIHLEDTPNRFQLLKQTHPKLWTYCMDKLDLRTVLDYIKIPYEPYKNIQEFIGGGNRHA</sequence>
<dbReference type="AlphaFoldDB" id="A0A0F9R5U4"/>
<dbReference type="Gene3D" id="3.40.50.620">
    <property type="entry name" value="HUPs"/>
    <property type="match status" value="1"/>
</dbReference>
<protein>
    <recommendedName>
        <fullName evidence="1">Phosphoadenosine phosphosulphate reductase domain-containing protein</fullName>
    </recommendedName>
</protein>
<name>A0A0F9R5U4_9ZZZZ</name>
<dbReference type="EMBL" id="LAZR01003994">
    <property type="protein sequence ID" value="KKN12773.1"/>
    <property type="molecule type" value="Genomic_DNA"/>
</dbReference>
<gene>
    <name evidence="2" type="ORF">LCGC14_1013120</name>
</gene>
<dbReference type="GO" id="GO:0003824">
    <property type="term" value="F:catalytic activity"/>
    <property type="evidence" value="ECO:0007669"/>
    <property type="project" value="InterPro"/>
</dbReference>
<reference evidence="2" key="1">
    <citation type="journal article" date="2015" name="Nature">
        <title>Complex archaea that bridge the gap between prokaryotes and eukaryotes.</title>
        <authorList>
            <person name="Spang A."/>
            <person name="Saw J.H."/>
            <person name="Jorgensen S.L."/>
            <person name="Zaremba-Niedzwiedzka K."/>
            <person name="Martijn J."/>
            <person name="Lind A.E."/>
            <person name="van Eijk R."/>
            <person name="Schleper C."/>
            <person name="Guy L."/>
            <person name="Ettema T.J."/>
        </authorList>
    </citation>
    <scope>NUCLEOTIDE SEQUENCE</scope>
</reference>